<dbReference type="RefSeq" id="XP_040732842.1">
    <property type="nucleotide sequence ID" value="XM_040876693.1"/>
</dbReference>
<name>A0A364KXN9_TALAM</name>
<reference evidence="1 2" key="1">
    <citation type="journal article" date="2017" name="Biotechnol. Biofuels">
        <title>Differential beta-glucosidase expression as a function of carbon source availability in Talaromyces amestolkiae: a genomic and proteomic approach.</title>
        <authorList>
            <person name="de Eugenio L.I."/>
            <person name="Mendez-Liter J.A."/>
            <person name="Nieto-Dominguez M."/>
            <person name="Alonso L."/>
            <person name="Gil-Munoz J."/>
            <person name="Barriuso J."/>
            <person name="Prieto A."/>
            <person name="Martinez M.J."/>
        </authorList>
    </citation>
    <scope>NUCLEOTIDE SEQUENCE [LARGE SCALE GENOMIC DNA]</scope>
    <source>
        <strain evidence="1 2">CIB</strain>
    </source>
</reference>
<evidence type="ECO:0000313" key="2">
    <source>
        <dbReference type="Proteomes" id="UP000249363"/>
    </source>
</evidence>
<protein>
    <submittedName>
        <fullName evidence="1">Uncharacterized protein</fullName>
    </submittedName>
</protein>
<proteinExistence type="predicted"/>
<sequence length="104" mass="11956">MSAVTTVYLDCAEVLPSTFHILVNHNHVLVKHIFRADIDFDNDHDFDNNHDFGLFDLTFDYCETDFDLRDISGTGNLKALIKGRDDLAGNYSFYLGLRVYFRSS</sequence>
<dbReference type="EMBL" id="MIKG01000007">
    <property type="protein sequence ID" value="RAO68326.1"/>
    <property type="molecule type" value="Genomic_DNA"/>
</dbReference>
<comment type="caution">
    <text evidence="1">The sequence shown here is derived from an EMBL/GenBank/DDBJ whole genome shotgun (WGS) entry which is preliminary data.</text>
</comment>
<organism evidence="1 2">
    <name type="scientific">Talaromyces amestolkiae</name>
    <dbReference type="NCBI Taxonomy" id="1196081"/>
    <lineage>
        <taxon>Eukaryota</taxon>
        <taxon>Fungi</taxon>
        <taxon>Dikarya</taxon>
        <taxon>Ascomycota</taxon>
        <taxon>Pezizomycotina</taxon>
        <taxon>Eurotiomycetes</taxon>
        <taxon>Eurotiomycetidae</taxon>
        <taxon>Eurotiales</taxon>
        <taxon>Trichocomaceae</taxon>
        <taxon>Talaromyces</taxon>
        <taxon>Talaromyces sect. Talaromyces</taxon>
    </lineage>
</organism>
<evidence type="ECO:0000313" key="1">
    <source>
        <dbReference type="EMBL" id="RAO68326.1"/>
    </source>
</evidence>
<dbReference type="GeneID" id="63793554"/>
<gene>
    <name evidence="1" type="ORF">BHQ10_004338</name>
</gene>
<accession>A0A364KXN9</accession>
<dbReference type="AlphaFoldDB" id="A0A364KXN9"/>
<dbReference type="Proteomes" id="UP000249363">
    <property type="component" value="Unassembled WGS sequence"/>
</dbReference>
<keyword evidence="2" id="KW-1185">Reference proteome</keyword>